<evidence type="ECO:0000256" key="1">
    <source>
        <dbReference type="ARBA" id="ARBA00022737"/>
    </source>
</evidence>
<evidence type="ECO:0000256" key="4">
    <source>
        <dbReference type="SAM" id="MobiDB-lite"/>
    </source>
</evidence>
<dbReference type="eggNOG" id="COG5616">
    <property type="taxonomic scope" value="Bacteria"/>
</dbReference>
<accession>E8X2M4</accession>
<dbReference type="Pfam" id="PF13432">
    <property type="entry name" value="TPR_16"/>
    <property type="match status" value="1"/>
</dbReference>
<dbReference type="InterPro" id="IPR019734">
    <property type="entry name" value="TPR_rpt"/>
</dbReference>
<reference evidence="6" key="1">
    <citation type="submission" date="2011-01" db="EMBL/GenBank/DDBJ databases">
        <title>Complete sequence of chromosome of Acidobacterium sp. MP5ACTX9.</title>
        <authorList>
            <consortium name="US DOE Joint Genome Institute"/>
            <person name="Lucas S."/>
            <person name="Copeland A."/>
            <person name="Lapidus A."/>
            <person name="Cheng J.-F."/>
            <person name="Goodwin L."/>
            <person name="Pitluck S."/>
            <person name="Teshima H."/>
            <person name="Detter J.C."/>
            <person name="Han C."/>
            <person name="Tapia R."/>
            <person name="Land M."/>
            <person name="Hauser L."/>
            <person name="Kyrpides N."/>
            <person name="Ivanova N."/>
            <person name="Ovchinnikova G."/>
            <person name="Pagani I."/>
            <person name="Rawat S.R."/>
            <person name="Mannisto M."/>
            <person name="Haggblom M.M."/>
            <person name="Woyke T."/>
        </authorList>
    </citation>
    <scope>NUCLEOTIDE SEQUENCE [LARGE SCALE GENOMIC DNA]</scope>
    <source>
        <strain evidence="6">MP5ACTX9</strain>
    </source>
</reference>
<dbReference type="PaxDb" id="1198114-AciX9_3310"/>
<dbReference type="SMART" id="SM00028">
    <property type="entry name" value="TPR"/>
    <property type="match status" value="3"/>
</dbReference>
<dbReference type="KEGG" id="acm:AciX9_3310"/>
<organism evidence="6">
    <name type="scientific">Granulicella tundricola (strain ATCC BAA-1859 / DSM 23138 / MP5ACTX9)</name>
    <dbReference type="NCBI Taxonomy" id="1198114"/>
    <lineage>
        <taxon>Bacteria</taxon>
        <taxon>Pseudomonadati</taxon>
        <taxon>Acidobacteriota</taxon>
        <taxon>Terriglobia</taxon>
        <taxon>Terriglobales</taxon>
        <taxon>Acidobacteriaceae</taxon>
        <taxon>Granulicella</taxon>
    </lineage>
</organism>
<protein>
    <submittedName>
        <fullName evidence="5">Tetratricopeptide TPR_1 repeat-containing protein</fullName>
    </submittedName>
</protein>
<sequence>MGRSASNEESQATKKADRESAVETLAPLSLPANVLRILPLPFEVIHNAGERNQIRQAMAAFADELRDEITVVLAQSNLGPVIVSARSLPSPGTGSFSLLKTVAREFEASLLLRVTLRYTGTATRIFMQMLDGEDLKSIWSHRLDRESTARSSTLTWFPVTALADAVREHAGRRRGAATQPAADKDSLSLSAYNLGVHYWNQRSRTTLPKALTYFEDAVALNPNCAEAYAGLANAYVSVSFNDLIPPRDAALKAYEAVQKAVKLNKDSLPVRTALVNVLTNCTWDWARAEQECRASVEAGVMDARMIQLYSSLVGCQGRHEEALSLAMHALRLDPEIPASHSQIAQAYLYAGDYANALNSAKKYLMVRPDFATAHALLTRILAVSGDWDGALTECQTAVEISGRSPSSLALMAYVQAGRGDVQAANSMLDLLRTEVTGDFFPSYEVSAVHAALKQEGQAIEQLYTACRQRDMKTIHMNYDPRFEHLRTLPAFQELATIQTQIM</sequence>
<dbReference type="Gene3D" id="1.25.40.10">
    <property type="entry name" value="Tetratricopeptide repeat domain"/>
    <property type="match status" value="1"/>
</dbReference>
<evidence type="ECO:0000313" key="5">
    <source>
        <dbReference type="EMBL" id="ADW70321.1"/>
    </source>
</evidence>
<feature type="compositionally biased region" description="Basic and acidic residues" evidence="4">
    <location>
        <begin position="11"/>
        <end position="20"/>
    </location>
</feature>
<dbReference type="OrthoDB" id="109604at2"/>
<dbReference type="PANTHER" id="PTHR44858:SF1">
    <property type="entry name" value="UDP-N-ACETYLGLUCOSAMINE--PEPTIDE N-ACETYLGLUCOSAMINYLTRANSFERASE SPINDLY-RELATED"/>
    <property type="match status" value="1"/>
</dbReference>
<dbReference type="PANTHER" id="PTHR44858">
    <property type="entry name" value="TETRATRICOPEPTIDE REPEAT PROTEIN 6"/>
    <property type="match status" value="1"/>
</dbReference>
<keyword evidence="1" id="KW-0677">Repeat</keyword>
<dbReference type="SUPFAM" id="SSF48452">
    <property type="entry name" value="TPR-like"/>
    <property type="match status" value="1"/>
</dbReference>
<feature type="repeat" description="TPR" evidence="3">
    <location>
        <begin position="337"/>
        <end position="370"/>
    </location>
</feature>
<feature type="region of interest" description="Disordered" evidence="4">
    <location>
        <begin position="1"/>
        <end position="20"/>
    </location>
</feature>
<dbReference type="InterPro" id="IPR011990">
    <property type="entry name" value="TPR-like_helical_dom_sf"/>
</dbReference>
<keyword evidence="6" id="KW-1185">Reference proteome</keyword>
<proteinExistence type="predicted"/>
<dbReference type="RefSeq" id="WP_013581633.1">
    <property type="nucleotide sequence ID" value="NC_015064.1"/>
</dbReference>
<dbReference type="AlphaFoldDB" id="E8X2M4"/>
<evidence type="ECO:0000256" key="3">
    <source>
        <dbReference type="PROSITE-ProRule" id="PRU00339"/>
    </source>
</evidence>
<dbReference type="HOGENOM" id="CLU_542645_0_0_0"/>
<dbReference type="STRING" id="1198114.AciX9_3310"/>
<evidence type="ECO:0000256" key="2">
    <source>
        <dbReference type="ARBA" id="ARBA00022803"/>
    </source>
</evidence>
<evidence type="ECO:0000313" key="6">
    <source>
        <dbReference type="Proteomes" id="UP000000343"/>
    </source>
</evidence>
<feature type="compositionally biased region" description="Polar residues" evidence="4">
    <location>
        <begin position="1"/>
        <end position="10"/>
    </location>
</feature>
<name>E8X2M4_GRATM</name>
<keyword evidence="2 3" id="KW-0802">TPR repeat</keyword>
<dbReference type="eggNOG" id="COG0457">
    <property type="taxonomic scope" value="Bacteria"/>
</dbReference>
<dbReference type="EMBL" id="CP002480">
    <property type="protein sequence ID" value="ADW70321.1"/>
    <property type="molecule type" value="Genomic_DNA"/>
</dbReference>
<dbReference type="PROSITE" id="PS50005">
    <property type="entry name" value="TPR"/>
    <property type="match status" value="1"/>
</dbReference>
<dbReference type="InterPro" id="IPR050498">
    <property type="entry name" value="Ycf3"/>
</dbReference>
<dbReference type="Proteomes" id="UP000000343">
    <property type="component" value="Chromosome"/>
</dbReference>
<gene>
    <name evidence="5" type="ordered locus">AciX9_3310</name>
</gene>